<feature type="transmembrane region" description="Helical" evidence="7">
    <location>
        <begin position="16"/>
        <end position="37"/>
    </location>
</feature>
<proteinExistence type="inferred from homology"/>
<evidence type="ECO:0000256" key="5">
    <source>
        <dbReference type="ARBA" id="ARBA00023136"/>
    </source>
</evidence>
<gene>
    <name evidence="8" type="ORF">ACFOD9_14470</name>
</gene>
<dbReference type="InterPro" id="IPR042217">
    <property type="entry name" value="T4SS_VirB10/TrbI"/>
</dbReference>
<dbReference type="Pfam" id="PF03743">
    <property type="entry name" value="TrbI"/>
    <property type="match status" value="1"/>
</dbReference>
<reference evidence="9" key="1">
    <citation type="journal article" date="2019" name="Int. J. Syst. Evol. Microbiol.">
        <title>The Global Catalogue of Microorganisms (GCM) 10K type strain sequencing project: providing services to taxonomists for standard genome sequencing and annotation.</title>
        <authorList>
            <consortium name="The Broad Institute Genomics Platform"/>
            <consortium name="The Broad Institute Genome Sequencing Center for Infectious Disease"/>
            <person name="Wu L."/>
            <person name="Ma J."/>
        </authorList>
    </citation>
    <scope>NUCLEOTIDE SEQUENCE [LARGE SCALE GENOMIC DNA]</scope>
    <source>
        <strain evidence="9">KCTC 42984</strain>
    </source>
</reference>
<feature type="compositionally biased region" description="Pro residues" evidence="6">
    <location>
        <begin position="96"/>
        <end position="106"/>
    </location>
</feature>
<evidence type="ECO:0000256" key="1">
    <source>
        <dbReference type="ARBA" id="ARBA00004167"/>
    </source>
</evidence>
<evidence type="ECO:0000256" key="7">
    <source>
        <dbReference type="SAM" id="Phobius"/>
    </source>
</evidence>
<dbReference type="Proteomes" id="UP001595604">
    <property type="component" value="Unassembled WGS sequence"/>
</dbReference>
<dbReference type="EMBL" id="JBHRTQ010000015">
    <property type="protein sequence ID" value="MFC3175460.1"/>
    <property type="molecule type" value="Genomic_DNA"/>
</dbReference>
<keyword evidence="9" id="KW-1185">Reference proteome</keyword>
<comment type="similarity">
    <text evidence="2">Belongs to the TrbI/VirB10 family.</text>
</comment>
<evidence type="ECO:0000256" key="2">
    <source>
        <dbReference type="ARBA" id="ARBA00010265"/>
    </source>
</evidence>
<comment type="caution">
    <text evidence="8">The sequence shown here is derived from an EMBL/GenBank/DDBJ whole genome shotgun (WGS) entry which is preliminary data.</text>
</comment>
<organism evidence="8 9">
    <name type="scientific">Novosphingobium bradum</name>
    <dbReference type="NCBI Taxonomy" id="1737444"/>
    <lineage>
        <taxon>Bacteria</taxon>
        <taxon>Pseudomonadati</taxon>
        <taxon>Pseudomonadota</taxon>
        <taxon>Alphaproteobacteria</taxon>
        <taxon>Sphingomonadales</taxon>
        <taxon>Sphingomonadaceae</taxon>
        <taxon>Novosphingobium</taxon>
    </lineage>
</organism>
<name>A0ABV7IRZ2_9SPHN</name>
<comment type="subcellular location">
    <subcellularLocation>
        <location evidence="1">Membrane</location>
        <topology evidence="1">Single-pass membrane protein</topology>
    </subcellularLocation>
</comment>
<evidence type="ECO:0000256" key="3">
    <source>
        <dbReference type="ARBA" id="ARBA00022692"/>
    </source>
</evidence>
<dbReference type="InterPro" id="IPR005498">
    <property type="entry name" value="T4SS_VirB10/TraB/TrbI"/>
</dbReference>
<dbReference type="CDD" id="cd16429">
    <property type="entry name" value="VirB10"/>
    <property type="match status" value="1"/>
</dbReference>
<protein>
    <submittedName>
        <fullName evidence="8">TrbI/VirB10 family protein</fullName>
    </submittedName>
</protein>
<evidence type="ECO:0000256" key="6">
    <source>
        <dbReference type="SAM" id="MobiDB-lite"/>
    </source>
</evidence>
<accession>A0ABV7IRZ2</accession>
<sequence>MRLRPEPPRVTRLSRRVLAGVGIVTGLGIGGALIYALQVQHGGKATEELYTTDGRSAPDGLAGLPKDYGAVPRLGPPLPGDLGRPILNAQNGGQPVPVPGMAPPAAAPAGPDPEVQRRLQELEAARTARLFSASQAVSGNAAPPVVTAPGTTDLVGLGLTPQPATPTAQDRQLAFLGQTPDKRTVAPDRIAAPASANVLQAGAVIPAALITGIRSDVPGQITAQVTQNVYDSPTGRILLVPQGTRIIGQYDNGVGFGQRRVLLVWNRLIMPDGRSIVLERQPGANAEGYAGLEDGVDFHWGEMFKAAALSTLLSVGAEAGTSQNESSLVQALRSGASNSISQTGQQIVSRQLGIAPTLTIRPGFPVRVMVTRDLVLEPYGG</sequence>
<keyword evidence="4 7" id="KW-1133">Transmembrane helix</keyword>
<keyword evidence="5 7" id="KW-0472">Membrane</keyword>
<feature type="region of interest" description="Disordered" evidence="6">
    <location>
        <begin position="86"/>
        <end position="114"/>
    </location>
</feature>
<dbReference type="Gene3D" id="2.40.128.260">
    <property type="entry name" value="Type IV secretion system, VirB10/TraB/TrbI"/>
    <property type="match status" value="1"/>
</dbReference>
<evidence type="ECO:0000313" key="9">
    <source>
        <dbReference type="Proteomes" id="UP001595604"/>
    </source>
</evidence>
<keyword evidence="3 7" id="KW-0812">Transmembrane</keyword>
<evidence type="ECO:0000256" key="4">
    <source>
        <dbReference type="ARBA" id="ARBA00022989"/>
    </source>
</evidence>
<evidence type="ECO:0000313" key="8">
    <source>
        <dbReference type="EMBL" id="MFC3175460.1"/>
    </source>
</evidence>
<dbReference type="RefSeq" id="WP_379510891.1">
    <property type="nucleotide sequence ID" value="NZ_JBHRTQ010000015.1"/>
</dbReference>